<comment type="caution">
    <text evidence="14">The sequence shown here is derived from an EMBL/GenBank/DDBJ whole genome shotgun (WGS) entry which is preliminary data.</text>
</comment>
<dbReference type="GO" id="GO:0005737">
    <property type="term" value="C:cytoplasm"/>
    <property type="evidence" value="ECO:0007669"/>
    <property type="project" value="TreeGrafter"/>
</dbReference>
<feature type="domain" description="RanBP2-type" evidence="12">
    <location>
        <begin position="99"/>
        <end position="130"/>
    </location>
</feature>
<proteinExistence type="predicted"/>
<keyword evidence="4" id="KW-0808">Transferase</keyword>
<keyword evidence="11" id="KW-1133">Transmembrane helix</keyword>
<dbReference type="PROSITE" id="PS01358">
    <property type="entry name" value="ZF_RANBP2_1"/>
    <property type="match status" value="1"/>
</dbReference>
<evidence type="ECO:0000259" key="13">
    <source>
        <dbReference type="PROSITE" id="PS50237"/>
    </source>
</evidence>
<evidence type="ECO:0000256" key="11">
    <source>
        <dbReference type="SAM" id="Phobius"/>
    </source>
</evidence>
<dbReference type="GO" id="GO:0006511">
    <property type="term" value="P:ubiquitin-dependent protein catabolic process"/>
    <property type="evidence" value="ECO:0007669"/>
    <property type="project" value="TreeGrafter"/>
</dbReference>
<keyword evidence="7 9" id="KW-0833">Ubl conjugation pathway</keyword>
<keyword evidence="6 10" id="KW-0863">Zinc-finger</keyword>
<comment type="caution">
    <text evidence="9">Lacks conserved residue(s) required for the propagation of feature annotation.</text>
</comment>
<evidence type="ECO:0000313" key="14">
    <source>
        <dbReference type="EMBL" id="KAF0689329.1"/>
    </source>
</evidence>
<dbReference type="InterPro" id="IPR000569">
    <property type="entry name" value="HECT_dom"/>
</dbReference>
<keyword evidence="5" id="KW-0479">Metal-binding</keyword>
<feature type="transmembrane region" description="Helical" evidence="11">
    <location>
        <begin position="32"/>
        <end position="53"/>
    </location>
</feature>
<accession>A0A6A4Y3M9</accession>
<evidence type="ECO:0000256" key="4">
    <source>
        <dbReference type="ARBA" id="ARBA00022679"/>
    </source>
</evidence>
<keyword evidence="11" id="KW-0472">Membrane</keyword>
<feature type="non-terminal residue" evidence="14">
    <location>
        <position position="478"/>
    </location>
</feature>
<evidence type="ECO:0000256" key="3">
    <source>
        <dbReference type="ARBA" id="ARBA00012485"/>
    </source>
</evidence>
<evidence type="ECO:0000256" key="2">
    <source>
        <dbReference type="ARBA" id="ARBA00004906"/>
    </source>
</evidence>
<protein>
    <recommendedName>
        <fullName evidence="3">HECT-type E3 ubiquitin transferase</fullName>
        <ecNumber evidence="3">2.3.2.26</ecNumber>
    </recommendedName>
</protein>
<dbReference type="SUPFAM" id="SSF90209">
    <property type="entry name" value="Ran binding protein zinc finger-like"/>
    <property type="match status" value="1"/>
</dbReference>
<dbReference type="GO" id="GO:0061630">
    <property type="term" value="F:ubiquitin protein ligase activity"/>
    <property type="evidence" value="ECO:0007669"/>
    <property type="project" value="UniProtKB-EC"/>
</dbReference>
<dbReference type="OrthoDB" id="60997at2759"/>
<evidence type="ECO:0000256" key="10">
    <source>
        <dbReference type="PROSITE-ProRule" id="PRU00322"/>
    </source>
</evidence>
<organism evidence="14">
    <name type="scientific">Aphanomyces stellatus</name>
    <dbReference type="NCBI Taxonomy" id="120398"/>
    <lineage>
        <taxon>Eukaryota</taxon>
        <taxon>Sar</taxon>
        <taxon>Stramenopiles</taxon>
        <taxon>Oomycota</taxon>
        <taxon>Saprolegniomycetes</taxon>
        <taxon>Saprolegniales</taxon>
        <taxon>Verrucalvaceae</taxon>
        <taxon>Aphanomyces</taxon>
    </lineage>
</organism>
<dbReference type="SUPFAM" id="SSF56204">
    <property type="entry name" value="Hect, E3 ligase catalytic domain"/>
    <property type="match status" value="1"/>
</dbReference>
<sequence>MTTNIVTTPLVSIPSEWAWDLKPTTTNKQNSFVVPGLLIGIVGLVCACGIYCWSKWRQQHQPLLPHRHLEHLSGLKRDALEDPCVSFTNTSGMKRVCRSLGGKKWTCNICLFENAKARRACVLCETPPEISILNDLAFAGMGGLVSLDQLNDRQRSARLRSQWTRQHSNNNLHWVLSTPFDRPEHCYIIGCEDLGHPVEIRPWRAENANQCVLGERLPTWWAEQLQQLQAPTFSIKYAHLLKQIAHSYTNYTKMKVSRDQLFTESTMLLTTIPHDKLCAMTKITLLGESGIDAGGVTREWYTLFSTAILGPERGLFIINKTDQSLFINPNSATHHGPNHLQVYHAIGRLLGKAIVDGQVLPFQFSVPLFKALLGYPVSIEDIRYLDPVVYSSLVFVRDCTSDVAELALTFSATLDASTEVDLVPNGRAIEVTCANKAEYIERMVQYLLFDRVAPQLEKMVQGLYDVLPQELLMPFDYK</sequence>
<dbReference type="InterPro" id="IPR001876">
    <property type="entry name" value="Znf_RanBP2"/>
</dbReference>
<reference evidence="14" key="1">
    <citation type="submission" date="2019-06" db="EMBL/GenBank/DDBJ databases">
        <title>Genomics analysis of Aphanomyces spp. identifies a new class of oomycete effector associated with host adaptation.</title>
        <authorList>
            <person name="Gaulin E."/>
        </authorList>
    </citation>
    <scope>NUCLEOTIDE SEQUENCE</scope>
    <source>
        <strain evidence="14">CBS 578.67</strain>
    </source>
</reference>
<evidence type="ECO:0000259" key="12">
    <source>
        <dbReference type="PROSITE" id="PS50199"/>
    </source>
</evidence>
<dbReference type="Gene3D" id="3.30.2160.10">
    <property type="entry name" value="Hect, E3 ligase catalytic domain"/>
    <property type="match status" value="1"/>
</dbReference>
<evidence type="ECO:0000256" key="7">
    <source>
        <dbReference type="ARBA" id="ARBA00022786"/>
    </source>
</evidence>
<evidence type="ECO:0000256" key="6">
    <source>
        <dbReference type="ARBA" id="ARBA00022771"/>
    </source>
</evidence>
<name>A0A6A4Y3M9_9STRA</name>
<dbReference type="PROSITE" id="PS50199">
    <property type="entry name" value="ZF_RANBP2_2"/>
    <property type="match status" value="1"/>
</dbReference>
<dbReference type="AlphaFoldDB" id="A0A6A4Y3M9"/>
<evidence type="ECO:0000256" key="8">
    <source>
        <dbReference type="ARBA" id="ARBA00022833"/>
    </source>
</evidence>
<dbReference type="GO" id="GO:0016567">
    <property type="term" value="P:protein ubiquitination"/>
    <property type="evidence" value="ECO:0007669"/>
    <property type="project" value="TreeGrafter"/>
</dbReference>
<dbReference type="PROSITE" id="PS50237">
    <property type="entry name" value="HECT"/>
    <property type="match status" value="1"/>
</dbReference>
<comment type="catalytic activity">
    <reaction evidence="1">
        <text>S-ubiquitinyl-[E2 ubiquitin-conjugating enzyme]-L-cysteine + [acceptor protein]-L-lysine = [E2 ubiquitin-conjugating enzyme]-L-cysteine + N(6)-ubiquitinyl-[acceptor protein]-L-lysine.</text>
        <dbReference type="EC" id="2.3.2.26"/>
    </reaction>
</comment>
<evidence type="ECO:0000256" key="1">
    <source>
        <dbReference type="ARBA" id="ARBA00000885"/>
    </source>
</evidence>
<evidence type="ECO:0000256" key="5">
    <source>
        <dbReference type="ARBA" id="ARBA00022723"/>
    </source>
</evidence>
<dbReference type="InterPro" id="IPR036443">
    <property type="entry name" value="Znf_RanBP2_sf"/>
</dbReference>
<dbReference type="SMART" id="SM00547">
    <property type="entry name" value="ZnF_RBZ"/>
    <property type="match status" value="1"/>
</dbReference>
<keyword evidence="11" id="KW-0812">Transmembrane</keyword>
<evidence type="ECO:0000256" key="9">
    <source>
        <dbReference type="PROSITE-ProRule" id="PRU00104"/>
    </source>
</evidence>
<dbReference type="InterPro" id="IPR035983">
    <property type="entry name" value="Hect_E3_ubiquitin_ligase"/>
</dbReference>
<dbReference type="PANTHER" id="PTHR11254">
    <property type="entry name" value="HECT DOMAIN UBIQUITIN-PROTEIN LIGASE"/>
    <property type="match status" value="1"/>
</dbReference>
<dbReference type="PANTHER" id="PTHR11254:SF440">
    <property type="entry name" value="E3 UBIQUITIN-PROTEIN LIGASE NEDD-4"/>
    <property type="match status" value="1"/>
</dbReference>
<dbReference type="Pfam" id="PF00632">
    <property type="entry name" value="HECT"/>
    <property type="match status" value="1"/>
</dbReference>
<feature type="domain" description="HECT" evidence="13">
    <location>
        <begin position="273"/>
        <end position="478"/>
    </location>
</feature>
<dbReference type="SMART" id="SM00119">
    <property type="entry name" value="HECTc"/>
    <property type="match status" value="1"/>
</dbReference>
<dbReference type="EMBL" id="VJMH01006467">
    <property type="protein sequence ID" value="KAF0689329.1"/>
    <property type="molecule type" value="Genomic_DNA"/>
</dbReference>
<dbReference type="Gene3D" id="3.90.1750.10">
    <property type="entry name" value="Hect, E3 ligase catalytic domains"/>
    <property type="match status" value="1"/>
</dbReference>
<dbReference type="GO" id="GO:0008270">
    <property type="term" value="F:zinc ion binding"/>
    <property type="evidence" value="ECO:0007669"/>
    <property type="project" value="UniProtKB-KW"/>
</dbReference>
<keyword evidence="8" id="KW-0862">Zinc</keyword>
<dbReference type="EC" id="2.3.2.26" evidence="3"/>
<gene>
    <name evidence="14" type="ORF">As57867_019150</name>
</gene>
<dbReference type="InterPro" id="IPR050409">
    <property type="entry name" value="E3_ubiq-protein_ligase"/>
</dbReference>
<comment type="pathway">
    <text evidence="2">Protein modification; protein ubiquitination.</text>
</comment>
<dbReference type="Gene3D" id="4.10.1060.10">
    <property type="entry name" value="Zinc finger, RanBP2-type"/>
    <property type="match status" value="1"/>
</dbReference>